<name>A0A8J3ZBG6_9ACTN</name>
<comment type="caution">
    <text evidence="5">The sequence shown here is derived from an EMBL/GenBank/DDBJ whole genome shotgun (WGS) entry which is preliminary data.</text>
</comment>
<dbReference type="Pfam" id="PF13385">
    <property type="entry name" value="Laminin_G_3"/>
    <property type="match status" value="2"/>
</dbReference>
<evidence type="ECO:0000313" key="5">
    <source>
        <dbReference type="EMBL" id="GIJ61099.1"/>
    </source>
</evidence>
<feature type="signal peptide" evidence="3">
    <location>
        <begin position="1"/>
        <end position="25"/>
    </location>
</feature>
<evidence type="ECO:0000259" key="4">
    <source>
        <dbReference type="SMART" id="SM00560"/>
    </source>
</evidence>
<dbReference type="PANTHER" id="PTHR47635">
    <property type="entry name" value="CUB DOMAIN-CONTAINING PROTEIN"/>
    <property type="match status" value="1"/>
</dbReference>
<dbReference type="SUPFAM" id="SSF49899">
    <property type="entry name" value="Concanavalin A-like lectins/glucanases"/>
    <property type="match status" value="2"/>
</dbReference>
<keyword evidence="6" id="KW-1185">Reference proteome</keyword>
<dbReference type="InterPro" id="IPR006558">
    <property type="entry name" value="LamG-like"/>
</dbReference>
<evidence type="ECO:0000313" key="6">
    <source>
        <dbReference type="Proteomes" id="UP000612585"/>
    </source>
</evidence>
<evidence type="ECO:0000256" key="2">
    <source>
        <dbReference type="ARBA" id="ARBA00023157"/>
    </source>
</evidence>
<dbReference type="Proteomes" id="UP000612585">
    <property type="component" value="Unassembled WGS sequence"/>
</dbReference>
<reference evidence="5" key="1">
    <citation type="submission" date="2021-01" db="EMBL/GenBank/DDBJ databases">
        <title>Whole genome shotgun sequence of Virgisporangium aurantiacum NBRC 16421.</title>
        <authorList>
            <person name="Komaki H."/>
            <person name="Tamura T."/>
        </authorList>
    </citation>
    <scope>NUCLEOTIDE SEQUENCE</scope>
    <source>
        <strain evidence="5">NBRC 16421</strain>
    </source>
</reference>
<evidence type="ECO:0000256" key="1">
    <source>
        <dbReference type="ARBA" id="ARBA00022729"/>
    </source>
</evidence>
<sequence>MAVAAVAAGAATVATPVTTPAAAAAAPQLVAAYGFDDGAGTTAVDASGNGLTGTVAGATWTGAGAFGGALSFDGAGSRVVVPGDSRFDLAAGFTLAAWVRPESLDGWRTVLLRERGDGLAYGLYASSDRYGPDVAVNTGDTDTNLPGDDPLPVGAWSHLAATYDPAVGLVVYVNGTAVAESPRSGAVNLDGVGDLSIGGNTVWGEYFDGLIDEVRIWNGPLTPAEVKANVEVSVAAAPGFRPQVSQPPRGSRVGGTVYLQATRGYQTPTAVQFLLDGAPLGAPVTWRLGQGYVMDWQANTAAPGWHVLAARAFYGDGTSLDSGPYSVEVAAPRPGLLGAWGFNEPIGRAYDYSGNGNHLALNDAMQTPGEVRTGLTKHGEVGSATVADKPVLSPGGALTVSAWVRPNANLDGTQPLVVKRVWTGPIEYGLFATTDSAGLTGVITTDAGTFTVTGGDLTIGDAAHVSLTYDGAALRLFVKYTEVGSVPAHGTVIDGTGALSMLSAPGDGKVDLYLGVIDSVRVYNRALTAEELAGDNTPA</sequence>
<dbReference type="PANTHER" id="PTHR47635:SF2">
    <property type="entry name" value="LAMG-LIKE JELLYROLL FOLD DOMAIN-CONTAINING PROTEIN"/>
    <property type="match status" value="1"/>
</dbReference>
<feature type="chain" id="PRO_5038646031" description="LamG-like jellyroll fold domain-containing protein" evidence="3">
    <location>
        <begin position="26"/>
        <end position="539"/>
    </location>
</feature>
<dbReference type="EMBL" id="BOPG01000063">
    <property type="protein sequence ID" value="GIJ61099.1"/>
    <property type="molecule type" value="Genomic_DNA"/>
</dbReference>
<feature type="domain" description="LamG-like jellyroll fold" evidence="4">
    <location>
        <begin position="396"/>
        <end position="530"/>
    </location>
</feature>
<accession>A0A8J3ZBG6</accession>
<dbReference type="AlphaFoldDB" id="A0A8J3ZBG6"/>
<proteinExistence type="predicted"/>
<keyword evidence="1 3" id="KW-0732">Signal</keyword>
<dbReference type="InterPro" id="IPR013320">
    <property type="entry name" value="ConA-like_dom_sf"/>
</dbReference>
<organism evidence="5 6">
    <name type="scientific">Virgisporangium aurantiacum</name>
    <dbReference type="NCBI Taxonomy" id="175570"/>
    <lineage>
        <taxon>Bacteria</taxon>
        <taxon>Bacillati</taxon>
        <taxon>Actinomycetota</taxon>
        <taxon>Actinomycetes</taxon>
        <taxon>Micromonosporales</taxon>
        <taxon>Micromonosporaceae</taxon>
        <taxon>Virgisporangium</taxon>
    </lineage>
</organism>
<keyword evidence="2" id="KW-1015">Disulfide bond</keyword>
<feature type="domain" description="LamG-like jellyroll fold" evidence="4">
    <location>
        <begin position="91"/>
        <end position="224"/>
    </location>
</feature>
<dbReference type="Gene3D" id="2.60.120.200">
    <property type="match status" value="2"/>
</dbReference>
<protein>
    <recommendedName>
        <fullName evidence="4">LamG-like jellyroll fold domain-containing protein</fullName>
    </recommendedName>
</protein>
<dbReference type="SMART" id="SM00560">
    <property type="entry name" value="LamGL"/>
    <property type="match status" value="2"/>
</dbReference>
<gene>
    <name evidence="5" type="ORF">Vau01_086150</name>
</gene>
<evidence type="ECO:0000256" key="3">
    <source>
        <dbReference type="SAM" id="SignalP"/>
    </source>
</evidence>